<evidence type="ECO:0000256" key="5">
    <source>
        <dbReference type="ARBA" id="ARBA00022989"/>
    </source>
</evidence>
<evidence type="ECO:0000256" key="7">
    <source>
        <dbReference type="RuleBase" id="RU363032"/>
    </source>
</evidence>
<comment type="caution">
    <text evidence="9">The sequence shown here is derived from an EMBL/GenBank/DDBJ whole genome shotgun (WGS) entry which is preliminary data.</text>
</comment>
<dbReference type="Gene3D" id="1.10.3720.10">
    <property type="entry name" value="MetI-like"/>
    <property type="match status" value="1"/>
</dbReference>
<name>A0A918CB82_9DEIO</name>
<proteinExistence type="inferred from homology"/>
<dbReference type="SUPFAM" id="SSF161098">
    <property type="entry name" value="MetI-like"/>
    <property type="match status" value="1"/>
</dbReference>
<keyword evidence="3" id="KW-1003">Cell membrane</keyword>
<dbReference type="InterPro" id="IPR000515">
    <property type="entry name" value="MetI-like"/>
</dbReference>
<comment type="subcellular location">
    <subcellularLocation>
        <location evidence="1 7">Cell membrane</location>
        <topology evidence="1 7">Multi-pass membrane protein</topology>
    </subcellularLocation>
</comment>
<feature type="transmembrane region" description="Helical" evidence="7">
    <location>
        <begin position="136"/>
        <end position="158"/>
    </location>
</feature>
<keyword evidence="10" id="KW-1185">Reference proteome</keyword>
<feature type="transmembrane region" description="Helical" evidence="7">
    <location>
        <begin position="186"/>
        <end position="206"/>
    </location>
</feature>
<evidence type="ECO:0000256" key="4">
    <source>
        <dbReference type="ARBA" id="ARBA00022692"/>
    </source>
</evidence>
<feature type="transmembrane region" description="Helical" evidence="7">
    <location>
        <begin position="9"/>
        <end position="27"/>
    </location>
</feature>
<dbReference type="Pfam" id="PF19300">
    <property type="entry name" value="BPD_transp_1_N"/>
    <property type="match status" value="1"/>
</dbReference>
<gene>
    <name evidence="9" type="ORF">GCM10008957_28510</name>
</gene>
<dbReference type="Proteomes" id="UP000603865">
    <property type="component" value="Unassembled WGS sequence"/>
</dbReference>
<dbReference type="GO" id="GO:0055085">
    <property type="term" value="P:transmembrane transport"/>
    <property type="evidence" value="ECO:0007669"/>
    <property type="project" value="InterPro"/>
</dbReference>
<dbReference type="PROSITE" id="PS50928">
    <property type="entry name" value="ABC_TM1"/>
    <property type="match status" value="1"/>
</dbReference>
<keyword evidence="4 7" id="KW-0812">Transmembrane</keyword>
<dbReference type="PANTHER" id="PTHR30465:SF43">
    <property type="entry name" value="OLIGOPEPTIDE ABC TRANSPORTER, PERMEASE PROTEIN"/>
    <property type="match status" value="1"/>
</dbReference>
<evidence type="ECO:0000313" key="10">
    <source>
        <dbReference type="Proteomes" id="UP000603865"/>
    </source>
</evidence>
<evidence type="ECO:0000313" key="9">
    <source>
        <dbReference type="EMBL" id="GGR13976.1"/>
    </source>
</evidence>
<evidence type="ECO:0000256" key="3">
    <source>
        <dbReference type="ARBA" id="ARBA00022475"/>
    </source>
</evidence>
<protein>
    <submittedName>
        <fullName evidence="9">Peptide ABC transporter permease</fullName>
    </submittedName>
</protein>
<reference evidence="9" key="1">
    <citation type="journal article" date="2014" name="Int. J. Syst. Evol. Microbiol.">
        <title>Complete genome sequence of Corynebacterium casei LMG S-19264T (=DSM 44701T), isolated from a smear-ripened cheese.</title>
        <authorList>
            <consortium name="US DOE Joint Genome Institute (JGI-PGF)"/>
            <person name="Walter F."/>
            <person name="Albersmeier A."/>
            <person name="Kalinowski J."/>
            <person name="Ruckert C."/>
        </authorList>
    </citation>
    <scope>NUCLEOTIDE SEQUENCE</scope>
    <source>
        <strain evidence="9">JCM 31311</strain>
    </source>
</reference>
<dbReference type="Pfam" id="PF00528">
    <property type="entry name" value="BPD_transp_1"/>
    <property type="match status" value="1"/>
</dbReference>
<accession>A0A918CB82</accession>
<keyword evidence="6 7" id="KW-0472">Membrane</keyword>
<comment type="similarity">
    <text evidence="7">Belongs to the binding-protein-dependent transport system permease family.</text>
</comment>
<dbReference type="PANTHER" id="PTHR30465">
    <property type="entry name" value="INNER MEMBRANE ABC TRANSPORTER"/>
    <property type="match status" value="1"/>
</dbReference>
<feature type="transmembrane region" description="Helical" evidence="7">
    <location>
        <begin position="290"/>
        <end position="316"/>
    </location>
</feature>
<reference evidence="9" key="2">
    <citation type="submission" date="2020-09" db="EMBL/GenBank/DDBJ databases">
        <authorList>
            <person name="Sun Q."/>
            <person name="Ohkuma M."/>
        </authorList>
    </citation>
    <scope>NUCLEOTIDE SEQUENCE</scope>
    <source>
        <strain evidence="9">JCM 31311</strain>
    </source>
</reference>
<evidence type="ECO:0000256" key="6">
    <source>
        <dbReference type="ARBA" id="ARBA00023136"/>
    </source>
</evidence>
<dbReference type="InterPro" id="IPR045621">
    <property type="entry name" value="BPD_transp_1_N"/>
</dbReference>
<evidence type="ECO:0000256" key="2">
    <source>
        <dbReference type="ARBA" id="ARBA00022448"/>
    </source>
</evidence>
<dbReference type="EMBL" id="BMQL01000016">
    <property type="protein sequence ID" value="GGR13976.1"/>
    <property type="molecule type" value="Genomic_DNA"/>
</dbReference>
<dbReference type="CDD" id="cd06261">
    <property type="entry name" value="TM_PBP2"/>
    <property type="match status" value="1"/>
</dbReference>
<keyword evidence="2 7" id="KW-0813">Transport</keyword>
<organism evidence="9 10">
    <name type="scientific">Deinococcus ruber</name>
    <dbReference type="NCBI Taxonomy" id="1848197"/>
    <lineage>
        <taxon>Bacteria</taxon>
        <taxon>Thermotogati</taxon>
        <taxon>Deinococcota</taxon>
        <taxon>Deinococci</taxon>
        <taxon>Deinococcales</taxon>
        <taxon>Deinococcaceae</taxon>
        <taxon>Deinococcus</taxon>
    </lineage>
</organism>
<dbReference type="GO" id="GO:0005886">
    <property type="term" value="C:plasma membrane"/>
    <property type="evidence" value="ECO:0007669"/>
    <property type="project" value="UniProtKB-SubCell"/>
</dbReference>
<evidence type="ECO:0000256" key="1">
    <source>
        <dbReference type="ARBA" id="ARBA00004651"/>
    </source>
</evidence>
<evidence type="ECO:0000259" key="8">
    <source>
        <dbReference type="PROSITE" id="PS50928"/>
    </source>
</evidence>
<sequence length="323" mass="35598">MLSFILRRVLGMLPTLLIISAICFLVIKLQPGSFTDQYLEDPRFTKETAAAIARQLGLDQPPVVQYFHWLAGVVTHFDFGYSFLQNRPVVTVIGELLGWTVFIAFFTLVFSWLVAIPLGIYTAFNRHSVGSQIIGFLGYLGLAIPDFLAALLIVALVLRLGGTNVGGLFSPNFIDAPWSWARVLDLLNHLWIPVLAVGLEGVAGLMRQMRASMLDVLGQDYVRTARAKGARPQQVIWRHAVRNAINPLISLAGLSLPTLISGTIIISIVLNLPTIGPLLYDSLVNKDQYMALTLLMMSAFLLLIGNLLSDIALAWADPRVRYA</sequence>
<dbReference type="AlphaFoldDB" id="A0A918CB82"/>
<dbReference type="RefSeq" id="WP_189091186.1">
    <property type="nucleotide sequence ID" value="NZ_BMQL01000016.1"/>
</dbReference>
<dbReference type="InterPro" id="IPR035906">
    <property type="entry name" value="MetI-like_sf"/>
</dbReference>
<feature type="transmembrane region" description="Helical" evidence="7">
    <location>
        <begin position="96"/>
        <end position="124"/>
    </location>
</feature>
<feature type="domain" description="ABC transmembrane type-1" evidence="8">
    <location>
        <begin position="97"/>
        <end position="313"/>
    </location>
</feature>
<keyword evidence="5 7" id="KW-1133">Transmembrane helix</keyword>
<feature type="transmembrane region" description="Helical" evidence="7">
    <location>
        <begin position="248"/>
        <end position="270"/>
    </location>
</feature>